<dbReference type="SUPFAM" id="SSF52540">
    <property type="entry name" value="P-loop containing nucleoside triphosphate hydrolases"/>
    <property type="match status" value="1"/>
</dbReference>
<feature type="domain" description="Protein kinase" evidence="6">
    <location>
        <begin position="18"/>
        <end position="278"/>
    </location>
</feature>
<dbReference type="Gene3D" id="3.30.565.10">
    <property type="entry name" value="Histidine kinase-like ATPase, C-terminal domain"/>
    <property type="match status" value="1"/>
</dbReference>
<dbReference type="EMBL" id="MJGC01000121">
    <property type="protein sequence ID" value="OEJ72601.1"/>
    <property type="molecule type" value="Genomic_DNA"/>
</dbReference>
<dbReference type="InterPro" id="IPR053159">
    <property type="entry name" value="Hybrid_Histidine_Kinase"/>
</dbReference>
<accession>A0A1E5QDC2</accession>
<dbReference type="Pfam" id="PF13191">
    <property type="entry name" value="AAA_16"/>
    <property type="match status" value="1"/>
</dbReference>
<dbReference type="Gene3D" id="3.40.50.300">
    <property type="entry name" value="P-loop containing nucleotide triphosphate hydrolases"/>
    <property type="match status" value="1"/>
</dbReference>
<dbReference type="InterPro" id="IPR003661">
    <property type="entry name" value="HisK_dim/P_dom"/>
</dbReference>
<comment type="caution">
    <text evidence="8">The sequence shown here is derived from an EMBL/GenBank/DDBJ whole genome shotgun (WGS) entry which is preliminary data.</text>
</comment>
<keyword evidence="4 8" id="KW-0418">Kinase</keyword>
<dbReference type="InterPro" id="IPR004358">
    <property type="entry name" value="Sig_transdc_His_kin-like_C"/>
</dbReference>
<evidence type="ECO:0000313" key="8">
    <source>
        <dbReference type="EMBL" id="OEJ72601.1"/>
    </source>
</evidence>
<dbReference type="SMART" id="SM00387">
    <property type="entry name" value="HATPase_c"/>
    <property type="match status" value="1"/>
</dbReference>
<dbReference type="OrthoDB" id="573511at2"/>
<dbReference type="SUPFAM" id="SSF48452">
    <property type="entry name" value="TPR-like"/>
    <property type="match status" value="1"/>
</dbReference>
<name>A0A1E5QDC2_9CYAN</name>
<feature type="domain" description="Histidine kinase" evidence="7">
    <location>
        <begin position="1545"/>
        <end position="1802"/>
    </location>
</feature>
<gene>
    <name evidence="8" type="ORF">BH720_24185</name>
</gene>
<dbReference type="Pfam" id="PF01590">
    <property type="entry name" value="GAF"/>
    <property type="match status" value="1"/>
</dbReference>
<dbReference type="SMART" id="SM00065">
    <property type="entry name" value="GAF"/>
    <property type="match status" value="1"/>
</dbReference>
<dbReference type="GO" id="GO:0000155">
    <property type="term" value="F:phosphorelay sensor kinase activity"/>
    <property type="evidence" value="ECO:0007669"/>
    <property type="project" value="InterPro"/>
</dbReference>
<dbReference type="InterPro" id="IPR003018">
    <property type="entry name" value="GAF"/>
</dbReference>
<dbReference type="InterPro" id="IPR027417">
    <property type="entry name" value="P-loop_NTPase"/>
</dbReference>
<dbReference type="InterPro" id="IPR029016">
    <property type="entry name" value="GAF-like_dom_sf"/>
</dbReference>
<dbReference type="EC" id="2.7.13.3" evidence="2"/>
<keyword evidence="3" id="KW-0597">Phosphoprotein</keyword>
<dbReference type="PANTHER" id="PTHR43642">
    <property type="entry name" value="HYBRID SIGNAL TRANSDUCTION HISTIDINE KINASE G"/>
    <property type="match status" value="1"/>
</dbReference>
<dbReference type="SMART" id="SM00388">
    <property type="entry name" value="HisKA"/>
    <property type="match status" value="1"/>
</dbReference>
<keyword evidence="8" id="KW-0723">Serine/threonine-protein kinase</keyword>
<dbReference type="InterPro" id="IPR000719">
    <property type="entry name" value="Prot_kinase_dom"/>
</dbReference>
<dbReference type="SMART" id="SM00220">
    <property type="entry name" value="S_TKc"/>
    <property type="match status" value="1"/>
</dbReference>
<dbReference type="InterPro" id="IPR008271">
    <property type="entry name" value="Ser/Thr_kinase_AS"/>
</dbReference>
<dbReference type="CDD" id="cd00082">
    <property type="entry name" value="HisKA"/>
    <property type="match status" value="1"/>
</dbReference>
<evidence type="ECO:0000256" key="5">
    <source>
        <dbReference type="ARBA" id="ARBA00023012"/>
    </source>
</evidence>
<evidence type="ECO:0000259" key="7">
    <source>
        <dbReference type="PROSITE" id="PS50109"/>
    </source>
</evidence>
<organism evidence="8">
    <name type="scientific">Desertifilum tharense IPPAS B-1220</name>
    <dbReference type="NCBI Taxonomy" id="1781255"/>
    <lineage>
        <taxon>Bacteria</taxon>
        <taxon>Bacillati</taxon>
        <taxon>Cyanobacteriota</taxon>
        <taxon>Cyanophyceae</taxon>
        <taxon>Desertifilales</taxon>
        <taxon>Desertifilaceae</taxon>
        <taxon>Desertifilum</taxon>
    </lineage>
</organism>
<evidence type="ECO:0000259" key="6">
    <source>
        <dbReference type="PROSITE" id="PS50011"/>
    </source>
</evidence>
<dbReference type="InterPro" id="IPR036890">
    <property type="entry name" value="HATPase_C_sf"/>
</dbReference>
<dbReference type="PROSITE" id="PS00108">
    <property type="entry name" value="PROTEIN_KINASE_ST"/>
    <property type="match status" value="1"/>
</dbReference>
<dbReference type="RefSeq" id="WP_069969794.1">
    <property type="nucleotide sequence ID" value="NZ_CM124774.1"/>
</dbReference>
<dbReference type="InterPro" id="IPR011990">
    <property type="entry name" value="TPR-like_helical_dom_sf"/>
</dbReference>
<dbReference type="PROSITE" id="PS50011">
    <property type="entry name" value="PROTEIN_KINASE_DOM"/>
    <property type="match status" value="1"/>
</dbReference>
<evidence type="ECO:0000256" key="1">
    <source>
        <dbReference type="ARBA" id="ARBA00000085"/>
    </source>
</evidence>
<proteinExistence type="predicted"/>
<protein>
    <recommendedName>
        <fullName evidence="2">histidine kinase</fullName>
        <ecNumber evidence="2">2.7.13.3</ecNumber>
    </recommendedName>
</protein>
<comment type="catalytic activity">
    <reaction evidence="1">
        <text>ATP + protein L-histidine = ADP + protein N-phospho-L-histidine.</text>
        <dbReference type="EC" id="2.7.13.3"/>
    </reaction>
</comment>
<dbReference type="InterPro" id="IPR005467">
    <property type="entry name" value="His_kinase_dom"/>
</dbReference>
<dbReference type="PANTHER" id="PTHR43642:SF1">
    <property type="entry name" value="HYBRID SIGNAL TRANSDUCTION HISTIDINE KINASE G"/>
    <property type="match status" value="1"/>
</dbReference>
<dbReference type="GO" id="GO:0005524">
    <property type="term" value="F:ATP binding"/>
    <property type="evidence" value="ECO:0007669"/>
    <property type="project" value="InterPro"/>
</dbReference>
<keyword evidence="5" id="KW-0902">Two-component regulatory system</keyword>
<dbReference type="SUPFAM" id="SSF55874">
    <property type="entry name" value="ATPase domain of HSP90 chaperone/DNA topoisomerase II/histidine kinase"/>
    <property type="match status" value="1"/>
</dbReference>
<sequence length="1806" mass="201533">MPLSASTFPSLPPEIPGYTIVEQLYRGSRTAVYRAVQTVQQRPTIVKVLQREYPSFGELVQFRNQYTIAKNLPIPGIVQPLSLEPFGSGYALVMDDWGGISLGKYIQQQPLDFAEVLAIAIQLADILHALHHHRVIHKDIKPANILIHPESKQVKLIDFSIASLLPKETQEIQNPNTLEGTLAYLAPEQTGRMNRGIDYRSDFYSLGVTLYQLLTGTLPYSSDDPLELVHCHIAKVALPIHQIEPDIPEMVGKIVAKLMAKNAEDRYQSALGLKHDLTECLTQWETTGAIAPFILAQRDLSDRFLIPEKLYGREREVHTLLESFERVARGTSELMLVAGFSGIGKTAVVNEVHKPIVKQRGYFIKGKFDQFNRNIPLFAFVQVFRDLIGQLLCESDRQLAQWKAQILAAVGESGQVLMEAIPELEQIIGLQPPAPELSGNEAQNRFNLLFQKFIEVFTTADHPLVMFLDDLQWADSASLEFLKLLIDDRGYLLILGAYRDNEVSPVHPLILTVEEIKKAQVIVNTIALSPLQLEDINCLVADTLNCSAQLAQPLTQLIERKTQGNPFFITQFLKALHGEGYIAFNGDRRYWECDMAQISPLALTDDVVEFMAVQLQKLPPETLEILKLAACVGNQFDLITLAIVAEQSPIDTATALWTALQEGFILPTNQVYKFFHGNLCDRAESEEVVNPSYRFLHDRIQQAAYLLIPEDSRSSIHYQMGRLLLTHFPATAQEERLFEIVGHLNAGSSLILKVTERLDLAQLNLMAGRKAISSTAYQSALGYLSQGFHLLPPNAWEDCYELTLGLHHSYLEGAYLNGKFEELEAYGQVVLERATSIFDCIKVYEVRISALRSQGRFLEAVEMGLQVLRQLGVEFPTQPTADNITAAYAESRRVWQGRDPMSLLDLPAMQDPQILAAMQILTKLISSAYCGLPPLLPLLIFKQIELSVQYGNSPISVFSYADYGLILCGIFNEIAIGHEFGKLALALLDKLQVSSLKSRAYFIVNAFIRHWKEPLHQVIPSFLEGYRSGLESGNWEDVALSLEAYSHYKLWTGQELKNLAEEMTNYRQAIAQVKQESVLKHYEACLQTLLNLLGQAEVPYTLQGSVFDENQALPYLQAINDKLGQFCIYFYQALLCYWFEQDERIAQLIPLLEEYSEAASGYFLAPTWVFYEALIQLRNYAHARPQQQVLILERVQTAQAKLESWAVHAPFNHQHRCLLVAAEQFRVLHQKSEAIESYDLAIAQAQASGFLPEEAIANELAAKFYLEWGKLKIASEYLQQAYYCYARWGAQAKVADLESRYPTLLAPILQQQGISLSATETLFATPTLTLTPTASTKASSSSNSVLANLDLATVLKASQTLSSEIQLDKLLATLLHTVLENAGADKGALLMPREGRWFVEAVAVLDRPVQIQAIALSDSPEVPHSLIHTVKRNLESVAIINATTHPTLARDPYVEQHQPKSLLCAPILQQGKLAAILYLENQVAVGAFTSDRVELLKFLCAQAAISLENARLYQQAQIYTQQLEQSQLQIIQSEKMASLGNLVAGVAHEINNPIGFLNGSLDNSQDYVQDLLNHLELYQQHYPNPVAAIQDSAEAIDLEFLSEDLLKLLNSMKGAIDRIANISTSLRTFSRADTDRKVAANVHEGLDSTLLILKYRLKANSKRPVIEVIKHYGELPSIPCFPGQLNQVFMNLLANAIDALDESNFGRRFADIQADPNQIMIQTTVEGNFVQIAIADNGPGMGEEVKSRIFDHLFTTKGVGKGTGLGLAIAQQIVADNHGGELTVESELGQGSLFLIRLPIQESTSV</sequence>
<dbReference type="InterPro" id="IPR003594">
    <property type="entry name" value="HATPase_dom"/>
</dbReference>
<dbReference type="PRINTS" id="PR00344">
    <property type="entry name" value="BCTRLSENSOR"/>
</dbReference>
<dbReference type="Gene3D" id="3.30.450.40">
    <property type="match status" value="1"/>
</dbReference>
<evidence type="ECO:0000256" key="2">
    <source>
        <dbReference type="ARBA" id="ARBA00012438"/>
    </source>
</evidence>
<dbReference type="Gene3D" id="1.10.510.10">
    <property type="entry name" value="Transferase(Phosphotransferase) domain 1"/>
    <property type="match status" value="1"/>
</dbReference>
<dbReference type="InterPro" id="IPR041664">
    <property type="entry name" value="AAA_16"/>
</dbReference>
<reference evidence="8" key="1">
    <citation type="submission" date="2016-09" db="EMBL/GenBank/DDBJ databases">
        <title>Draft genome of thermotolerant cyanobacterium Desertifilum sp. strain IPPAS B-1220.</title>
        <authorList>
            <person name="Sinetova M.A."/>
            <person name="Bolakhan K."/>
            <person name="Zayadan B.K."/>
            <person name="Mironov K.S."/>
            <person name="Ustinova V."/>
            <person name="Kupriyanova E.V."/>
            <person name="Sidorov R.A."/>
            <person name="Skrypnik A.N."/>
            <person name="Gogoleva N.E."/>
            <person name="Gogolev Y.V."/>
            <person name="Los D.A."/>
        </authorList>
    </citation>
    <scope>NUCLEOTIDE SEQUENCE [LARGE SCALE GENOMIC DNA]</scope>
    <source>
        <strain evidence="8">IPPAS B-1220</strain>
    </source>
</reference>
<evidence type="ECO:0000256" key="3">
    <source>
        <dbReference type="ARBA" id="ARBA00022553"/>
    </source>
</evidence>
<dbReference type="SUPFAM" id="SSF55781">
    <property type="entry name" value="GAF domain-like"/>
    <property type="match status" value="1"/>
</dbReference>
<dbReference type="Pfam" id="PF02518">
    <property type="entry name" value="HATPase_c"/>
    <property type="match status" value="1"/>
</dbReference>
<dbReference type="InterPro" id="IPR011009">
    <property type="entry name" value="Kinase-like_dom_sf"/>
</dbReference>
<keyword evidence="4 8" id="KW-0808">Transferase</keyword>
<dbReference type="CDD" id="cd14014">
    <property type="entry name" value="STKc_PknB_like"/>
    <property type="match status" value="1"/>
</dbReference>
<dbReference type="STRING" id="1781255.BH720_24185"/>
<dbReference type="PROSITE" id="PS50109">
    <property type="entry name" value="HIS_KIN"/>
    <property type="match status" value="1"/>
</dbReference>
<evidence type="ECO:0000256" key="4">
    <source>
        <dbReference type="ARBA" id="ARBA00022777"/>
    </source>
</evidence>
<dbReference type="Pfam" id="PF00069">
    <property type="entry name" value="Pkinase"/>
    <property type="match status" value="1"/>
</dbReference>
<dbReference type="SUPFAM" id="SSF56112">
    <property type="entry name" value="Protein kinase-like (PK-like)"/>
    <property type="match status" value="1"/>
</dbReference>
<dbReference type="GO" id="GO:0004674">
    <property type="term" value="F:protein serine/threonine kinase activity"/>
    <property type="evidence" value="ECO:0007669"/>
    <property type="project" value="UniProtKB-KW"/>
</dbReference>
<dbReference type="Gene3D" id="1.10.287.130">
    <property type="match status" value="1"/>
</dbReference>